<organism evidence="5 6">
    <name type="scientific">Aphanomyces astaci</name>
    <name type="common">Crayfish plague agent</name>
    <dbReference type="NCBI Taxonomy" id="112090"/>
    <lineage>
        <taxon>Eukaryota</taxon>
        <taxon>Sar</taxon>
        <taxon>Stramenopiles</taxon>
        <taxon>Oomycota</taxon>
        <taxon>Saprolegniomycetes</taxon>
        <taxon>Saprolegniales</taxon>
        <taxon>Verrucalvaceae</taxon>
        <taxon>Aphanomyces</taxon>
    </lineage>
</organism>
<dbReference type="GO" id="GO:0016787">
    <property type="term" value="F:hydrolase activity"/>
    <property type="evidence" value="ECO:0007669"/>
    <property type="project" value="UniProtKB-KW"/>
</dbReference>
<dbReference type="PROSITE" id="PS50994">
    <property type="entry name" value="INTEGRASE"/>
    <property type="match status" value="1"/>
</dbReference>
<dbReference type="PANTHER" id="PTHR42648">
    <property type="entry name" value="TRANSPOSASE, PUTATIVE-RELATED"/>
    <property type="match status" value="1"/>
</dbReference>
<evidence type="ECO:0000313" key="5">
    <source>
        <dbReference type="EMBL" id="KAF0719238.1"/>
    </source>
</evidence>
<dbReference type="GO" id="GO:0003676">
    <property type="term" value="F:nucleic acid binding"/>
    <property type="evidence" value="ECO:0007669"/>
    <property type="project" value="InterPro"/>
</dbReference>
<dbReference type="GO" id="GO:0015074">
    <property type="term" value="P:DNA integration"/>
    <property type="evidence" value="ECO:0007669"/>
    <property type="project" value="InterPro"/>
</dbReference>
<accession>A0A6A4ZM73</accession>
<feature type="compositionally biased region" description="Acidic residues" evidence="3">
    <location>
        <begin position="213"/>
        <end position="229"/>
    </location>
</feature>
<keyword evidence="2" id="KW-0378">Hydrolase</keyword>
<name>A0A6A4ZM73_APHAT</name>
<dbReference type="AlphaFoldDB" id="A0A6A4ZM73"/>
<proteinExistence type="predicted"/>
<dbReference type="Pfam" id="PF07727">
    <property type="entry name" value="RVT_2"/>
    <property type="match status" value="1"/>
</dbReference>
<dbReference type="VEuPathDB" id="FungiDB:H257_17769"/>
<feature type="domain" description="Integrase catalytic" evidence="4">
    <location>
        <begin position="1"/>
        <end position="109"/>
    </location>
</feature>
<dbReference type="InterPro" id="IPR043502">
    <property type="entry name" value="DNA/RNA_pol_sf"/>
</dbReference>
<feature type="region of interest" description="Disordered" evidence="3">
    <location>
        <begin position="176"/>
        <end position="282"/>
    </location>
</feature>
<gene>
    <name evidence="5" type="ORF">AaE_010486</name>
</gene>
<comment type="caution">
    <text evidence="5">The sequence shown here is derived from an EMBL/GenBank/DDBJ whole genome shotgun (WGS) entry which is preliminary data.</text>
</comment>
<dbReference type="InterPro" id="IPR036397">
    <property type="entry name" value="RNaseH_sf"/>
</dbReference>
<dbReference type="VEuPathDB" id="FungiDB:H257_19374"/>
<evidence type="ECO:0000313" key="6">
    <source>
        <dbReference type="Proteomes" id="UP000469452"/>
    </source>
</evidence>
<dbReference type="SUPFAM" id="SSF53098">
    <property type="entry name" value="Ribonuclease H-like"/>
    <property type="match status" value="1"/>
</dbReference>
<dbReference type="InterPro" id="IPR039537">
    <property type="entry name" value="Retrotran_Ty1/copia-like"/>
</dbReference>
<feature type="non-terminal residue" evidence="5">
    <location>
        <position position="707"/>
    </location>
</feature>
<dbReference type="InterPro" id="IPR001584">
    <property type="entry name" value="Integrase_cat-core"/>
</dbReference>
<reference evidence="5 6" key="1">
    <citation type="submission" date="2019-06" db="EMBL/GenBank/DDBJ databases">
        <title>Genomics analysis of Aphanomyces spp. identifies a new class of oomycete effector associated with host adaptation.</title>
        <authorList>
            <person name="Gaulin E."/>
        </authorList>
    </citation>
    <scope>NUCLEOTIDE SEQUENCE [LARGE SCALE GENOMIC DNA]</scope>
    <source>
        <strain evidence="5 6">E</strain>
    </source>
</reference>
<evidence type="ECO:0000256" key="2">
    <source>
        <dbReference type="ARBA" id="ARBA00022801"/>
    </source>
</evidence>
<dbReference type="PANTHER" id="PTHR42648:SF28">
    <property type="entry name" value="TRANSPOSON-ENCODED PROTEIN WITH RIBONUCLEASE H-LIKE AND RETROVIRUS ZINC FINGER-LIKE DOMAINS"/>
    <property type="match status" value="1"/>
</dbReference>
<dbReference type="GO" id="GO:0046872">
    <property type="term" value="F:metal ion binding"/>
    <property type="evidence" value="ECO:0007669"/>
    <property type="project" value="UniProtKB-KW"/>
</dbReference>
<dbReference type="SUPFAM" id="SSF56672">
    <property type="entry name" value="DNA/RNA polymerases"/>
    <property type="match status" value="1"/>
</dbReference>
<dbReference type="InterPro" id="IPR057670">
    <property type="entry name" value="SH3_retrovirus"/>
</dbReference>
<dbReference type="EMBL" id="VJMI01016426">
    <property type="protein sequence ID" value="KAF0719238.1"/>
    <property type="molecule type" value="Genomic_DNA"/>
</dbReference>
<sequence length="707" mass="79853">MVKTQFGASIKTLRTDNGGEYKNAKLAAFCSDQGIQHRLTPPYTPELNGLAERMNRTLVESARCMLQHANLPHEYWGEAVMCANYIRERLPTQAYEMKKSPFEVCTGSKPNVGHLRVFGCEAYAHVPKAKRQKFDAKAVRCRLLGYDVFNQGYRLEEVATHHVFVSRDVKFNETRFPDASADPKETRESYDVTLSPDVTSSTPYGSSAATDNDATDDASMDSGSSDEVDEATRDESAPPADADQHDEADDEYVPSGSKRHDRSPSLEELTSQRRSKRQTTPTRRWWEAAHFAHVAASVGELPTTYRQAMESDNMSEWMKACESELESLRENETWDVVKLLEGRKAIGSKWVFKVKEKADGSIDKFKARLVAKGFSQQYGVDYEETFAPVAKFASIRILLSLAAQYSLDLQQMDVKTAFLNGTLDEEIYMKIPEGLDVNNGDSKSGPLVLRLKKSLYGLKQAPRLWNKTFDDFMLSNGFNKSEADHCIYSKRTDDDLMFISLYVDDLIMASNCPRLMKATKNALHGRFKMSDLGSLQYCLGIQVERSTSGSVFIHQQKFLQSVLVKFRMEHCKPVKTPQEPGQRLSKTMSPVTEEEHLDMESVPYRSAVGCLMYLMVATRPDIATAVGAASQFLERPGRQHWNAVKRIFQYLQGTQDFGIHYERVERSVCGYSDADWAGDVDTRHSTSGYCFLLNNGIVSWKSHKQRT</sequence>
<protein>
    <recommendedName>
        <fullName evidence="4">Integrase catalytic domain-containing protein</fullName>
    </recommendedName>
</protein>
<feature type="compositionally biased region" description="Polar residues" evidence="3">
    <location>
        <begin position="196"/>
        <end position="205"/>
    </location>
</feature>
<evidence type="ECO:0000256" key="1">
    <source>
        <dbReference type="ARBA" id="ARBA00022723"/>
    </source>
</evidence>
<feature type="compositionally biased region" description="Basic and acidic residues" evidence="3">
    <location>
        <begin position="176"/>
        <end position="190"/>
    </location>
</feature>
<evidence type="ECO:0000256" key="3">
    <source>
        <dbReference type="SAM" id="MobiDB-lite"/>
    </source>
</evidence>
<dbReference type="InterPro" id="IPR012337">
    <property type="entry name" value="RNaseH-like_sf"/>
</dbReference>
<evidence type="ECO:0000259" key="4">
    <source>
        <dbReference type="PROSITE" id="PS50994"/>
    </source>
</evidence>
<dbReference type="Gene3D" id="3.30.420.10">
    <property type="entry name" value="Ribonuclease H-like superfamily/Ribonuclease H"/>
    <property type="match status" value="1"/>
</dbReference>
<dbReference type="Proteomes" id="UP000469452">
    <property type="component" value="Unassembled WGS sequence"/>
</dbReference>
<dbReference type="InterPro" id="IPR013103">
    <property type="entry name" value="RVT_2"/>
</dbReference>
<dbReference type="Pfam" id="PF25597">
    <property type="entry name" value="SH3_retrovirus"/>
    <property type="match status" value="1"/>
</dbReference>
<dbReference type="CDD" id="cd09272">
    <property type="entry name" value="RNase_HI_RT_Ty1"/>
    <property type="match status" value="1"/>
</dbReference>
<keyword evidence="1" id="KW-0479">Metal-binding</keyword>